<evidence type="ECO:0000313" key="2">
    <source>
        <dbReference type="Proteomes" id="UP000516373"/>
    </source>
</evidence>
<reference evidence="1 2" key="1">
    <citation type="journal article" date="2014" name="Int. J. Syst. Evol. Microbiol.">
        <title>Complete genome sequence of Corynebacterium casei LMG S-19264T (=DSM 44701T), isolated from a smear-ripened cheese.</title>
        <authorList>
            <consortium name="US DOE Joint Genome Institute (JGI-PGF)"/>
            <person name="Walter F."/>
            <person name="Albersmeier A."/>
            <person name="Kalinowski J."/>
            <person name="Ruckert C."/>
        </authorList>
    </citation>
    <scope>NUCLEOTIDE SEQUENCE [LARGE SCALE GENOMIC DNA]</scope>
    <source>
        <strain evidence="1 2">JCM 4255</strain>
    </source>
</reference>
<dbReference type="AlphaFoldDB" id="A0A7G1NG09"/>
<dbReference type="Proteomes" id="UP000516373">
    <property type="component" value="Chromosome"/>
</dbReference>
<evidence type="ECO:0000313" key="1">
    <source>
        <dbReference type="EMBL" id="BCL20025.1"/>
    </source>
</evidence>
<organism evidence="1 2">
    <name type="scientific">Streptomyces tuirus</name>
    <dbReference type="NCBI Taxonomy" id="68278"/>
    <lineage>
        <taxon>Bacteria</taxon>
        <taxon>Bacillati</taxon>
        <taxon>Actinomycetota</taxon>
        <taxon>Actinomycetes</taxon>
        <taxon>Kitasatosporales</taxon>
        <taxon>Streptomycetaceae</taxon>
        <taxon>Streptomyces</taxon>
    </lineage>
</organism>
<name>A0A7G1NG09_9ACTN</name>
<proteinExistence type="predicted"/>
<protein>
    <submittedName>
        <fullName evidence="1">Uncharacterized protein</fullName>
    </submittedName>
</protein>
<sequence>MRTALGQLGDQGVDVGAEAGLVLLRLGVVVETVPQGGHTIFPVLIHRTTLAQQCTPGQRDFEHGGLRSRIEGESLLPGLRAACVRTVP</sequence>
<dbReference type="KEGG" id="stui:GCM10017668_18680"/>
<gene>
    <name evidence="1" type="ORF">GCM10017668_18680</name>
</gene>
<dbReference type="EMBL" id="AP023439">
    <property type="protein sequence ID" value="BCL20025.1"/>
    <property type="molecule type" value="Genomic_DNA"/>
</dbReference>
<accession>A0A7G1NG09</accession>